<feature type="transmembrane region" description="Helical" evidence="1">
    <location>
        <begin position="23"/>
        <end position="40"/>
    </location>
</feature>
<evidence type="ECO:0000313" key="3">
    <source>
        <dbReference type="Proteomes" id="UP000294689"/>
    </source>
</evidence>
<dbReference type="AlphaFoldDB" id="A0A4R7PIU1"/>
<dbReference type="OrthoDB" id="9813172at2"/>
<evidence type="ECO:0000256" key="1">
    <source>
        <dbReference type="SAM" id="Phobius"/>
    </source>
</evidence>
<keyword evidence="1" id="KW-0472">Membrane</keyword>
<dbReference type="InterPro" id="IPR011737">
    <property type="entry name" value="CHP02206_TP0381"/>
</dbReference>
<feature type="transmembrane region" description="Helical" evidence="1">
    <location>
        <begin position="170"/>
        <end position="193"/>
    </location>
</feature>
<feature type="transmembrane region" description="Helical" evidence="1">
    <location>
        <begin position="52"/>
        <end position="72"/>
    </location>
</feature>
<reference evidence="2 3" key="1">
    <citation type="submission" date="2019-03" db="EMBL/GenBank/DDBJ databases">
        <title>Genomic Encyclopedia of Archaeal and Bacterial Type Strains, Phase II (KMG-II): from individual species to whole genera.</title>
        <authorList>
            <person name="Goeker M."/>
        </authorList>
    </citation>
    <scope>NUCLEOTIDE SEQUENCE [LARGE SCALE GENOMIC DNA]</scope>
    <source>
        <strain evidence="2 3">DSM 28135</strain>
    </source>
</reference>
<dbReference type="Pfam" id="PF14808">
    <property type="entry name" value="TMEM164"/>
    <property type="match status" value="1"/>
</dbReference>
<evidence type="ECO:0000313" key="2">
    <source>
        <dbReference type="EMBL" id="TDU34194.1"/>
    </source>
</evidence>
<keyword evidence="1" id="KW-0812">Transmembrane</keyword>
<dbReference type="Proteomes" id="UP000294689">
    <property type="component" value="Unassembled WGS sequence"/>
</dbReference>
<feature type="transmembrane region" description="Helical" evidence="1">
    <location>
        <begin position="84"/>
        <end position="102"/>
    </location>
</feature>
<organism evidence="2 3">
    <name type="scientific">Gelidibacter sediminis</name>
    <dbReference type="NCBI Taxonomy" id="1608710"/>
    <lineage>
        <taxon>Bacteria</taxon>
        <taxon>Pseudomonadati</taxon>
        <taxon>Bacteroidota</taxon>
        <taxon>Flavobacteriia</taxon>
        <taxon>Flavobacteriales</taxon>
        <taxon>Flavobacteriaceae</taxon>
        <taxon>Gelidibacter</taxon>
    </lineage>
</organism>
<feature type="transmembrane region" description="Helical" evidence="1">
    <location>
        <begin position="138"/>
        <end position="158"/>
    </location>
</feature>
<feature type="transmembrane region" description="Helical" evidence="1">
    <location>
        <begin position="111"/>
        <end position="132"/>
    </location>
</feature>
<keyword evidence="3" id="KW-1185">Reference proteome</keyword>
<name>A0A4R7PIU1_9FLAO</name>
<dbReference type="RefSeq" id="WP_133758864.1">
    <property type="nucleotide sequence ID" value="NZ_SOBW01000010.1"/>
</dbReference>
<comment type="caution">
    <text evidence="2">The sequence shown here is derived from an EMBL/GenBank/DDBJ whole genome shotgun (WGS) entry which is preliminary data.</text>
</comment>
<gene>
    <name evidence="2" type="ORF">BXY82_2857</name>
</gene>
<dbReference type="EMBL" id="SOBW01000010">
    <property type="protein sequence ID" value="TDU34194.1"/>
    <property type="molecule type" value="Genomic_DNA"/>
</dbReference>
<dbReference type="NCBIfam" id="TIGR02206">
    <property type="entry name" value="intg_mem_TP0381"/>
    <property type="match status" value="1"/>
</dbReference>
<accession>A0A4R7PIU1</accession>
<proteinExistence type="predicted"/>
<keyword evidence="1" id="KW-1133">Transmembrane helix</keyword>
<feature type="transmembrane region" description="Helical" evidence="1">
    <location>
        <begin position="213"/>
        <end position="236"/>
    </location>
</feature>
<protein>
    <submittedName>
        <fullName evidence="2">Putative integral membrane protein (TIGR02206 family)</fullName>
    </submittedName>
</protein>
<sequence length="246" mass="28663">MSQIIPSVVSLVFKRVAMGSTEHVMPILIGLIFGSGLIYYSNKKLTAPRQNLLIHVFAVLISLTVIIFHLHKYSLGNYNLQKDLPLYLCSLLAIIMPIFTHYRKYWMFEILVFWIIAGTFQAILTPDIAIGFPSFDYLRYWAVHLGLMVVIFYAIFVYRMAPTFKSIFKSILAIQVYVLVMIGINYLLNANYFYLNQKPKSASLLDYFGEWPLYIFVVQLILIPYFLIIYLPFYIVNRYSQSIRNS</sequence>